<keyword evidence="10" id="KW-0472">Membrane</keyword>
<keyword evidence="5" id="KW-0808">Transferase</keyword>
<accession>A0ABQ1K3B8</accession>
<dbReference type="Gene3D" id="6.10.340.10">
    <property type="match status" value="1"/>
</dbReference>
<keyword evidence="10" id="KW-0812">Transmembrane</keyword>
<comment type="caution">
    <text evidence="13">The sequence shown here is derived from an EMBL/GenBank/DDBJ whole genome shotgun (WGS) entry which is preliminary data.</text>
</comment>
<dbReference type="Gene3D" id="3.30.565.10">
    <property type="entry name" value="Histidine kinase-like ATPase, C-terminal domain"/>
    <property type="match status" value="1"/>
</dbReference>
<evidence type="ECO:0000256" key="7">
    <source>
        <dbReference type="ARBA" id="ARBA00022777"/>
    </source>
</evidence>
<dbReference type="SMART" id="SM00387">
    <property type="entry name" value="HATPase_c"/>
    <property type="match status" value="1"/>
</dbReference>
<keyword evidence="8" id="KW-0067">ATP-binding</keyword>
<dbReference type="InterPro" id="IPR003661">
    <property type="entry name" value="HisK_dim/P_dom"/>
</dbReference>
<keyword evidence="10" id="KW-1133">Transmembrane helix</keyword>
<protein>
    <recommendedName>
        <fullName evidence="3">histidine kinase</fullName>
        <ecNumber evidence="3">2.7.13.3</ecNumber>
    </recommendedName>
</protein>
<dbReference type="SUPFAM" id="SSF47384">
    <property type="entry name" value="Homodimeric domain of signal transducing histidine kinase"/>
    <property type="match status" value="1"/>
</dbReference>
<dbReference type="PROSITE" id="PS50885">
    <property type="entry name" value="HAMP"/>
    <property type="match status" value="1"/>
</dbReference>
<evidence type="ECO:0000313" key="14">
    <source>
        <dbReference type="Proteomes" id="UP000622638"/>
    </source>
</evidence>
<sequence>MEIYIVHTESNTLGVAALPRHDGWHQSAPQRARAKETTLYIIDRLTLGLLPPDSPPSMSLKPSFRQLLLGAFLLIAALLTATSVQALLTLERLAAQSRETSKDAIALTANAQRLAERSVAMERSARQFLVLDDAAFRERFAEAWRDALASLDAIAAELPAGEPTAFADWRRNGQAAWQALEMPRERRNARQLRLDAALSQLPAVNDELAERVKEEVDRRNAAILTELDERRTILKGQAALSIGLAAVLALAFGIWLARPLRQIENAIAQLGDNRYDVPVAVDGPADLRRLGRHLDWLRQRLSHLEEDKSRFLRHISHELKTPLAALVEGVALLEDEVAGPLAPNQREIAVILRQNTVSLQGQIEDLLRYNAASFDAQHLRRVRTDMGELLARVIDSQRLQWQAHALTVTVDGMAPPIDIDGDQLAIVVSNLLSNALRFSPAGGTIRFTLDCVATPQGRQLRLDCIDQGPGVAPHDAERVFEPFYQGERQPPGARRGNGIGLSIVREYINAHGGSLQLMPSSRGAHFRIELPYEH</sequence>
<feature type="domain" description="HAMP" evidence="12">
    <location>
        <begin position="254"/>
        <end position="306"/>
    </location>
</feature>
<evidence type="ECO:0000256" key="10">
    <source>
        <dbReference type="SAM" id="Phobius"/>
    </source>
</evidence>
<evidence type="ECO:0000313" key="13">
    <source>
        <dbReference type="EMBL" id="GGB84981.1"/>
    </source>
</evidence>
<dbReference type="Proteomes" id="UP000622638">
    <property type="component" value="Unassembled WGS sequence"/>
</dbReference>
<keyword evidence="9" id="KW-0902">Two-component regulatory system</keyword>
<dbReference type="InterPro" id="IPR005467">
    <property type="entry name" value="His_kinase_dom"/>
</dbReference>
<dbReference type="PANTHER" id="PTHR42878:SF7">
    <property type="entry name" value="SENSOR HISTIDINE KINASE GLRK"/>
    <property type="match status" value="1"/>
</dbReference>
<evidence type="ECO:0000256" key="2">
    <source>
        <dbReference type="ARBA" id="ARBA00004370"/>
    </source>
</evidence>
<feature type="transmembrane region" description="Helical" evidence="10">
    <location>
        <begin position="67"/>
        <end position="88"/>
    </location>
</feature>
<evidence type="ECO:0000259" key="12">
    <source>
        <dbReference type="PROSITE" id="PS50885"/>
    </source>
</evidence>
<evidence type="ECO:0000256" key="6">
    <source>
        <dbReference type="ARBA" id="ARBA00022741"/>
    </source>
</evidence>
<evidence type="ECO:0000256" key="9">
    <source>
        <dbReference type="ARBA" id="ARBA00023012"/>
    </source>
</evidence>
<evidence type="ECO:0000259" key="11">
    <source>
        <dbReference type="PROSITE" id="PS50109"/>
    </source>
</evidence>
<dbReference type="CDD" id="cd06225">
    <property type="entry name" value="HAMP"/>
    <property type="match status" value="1"/>
</dbReference>
<comment type="subcellular location">
    <subcellularLocation>
        <location evidence="2">Membrane</location>
    </subcellularLocation>
</comment>
<dbReference type="SUPFAM" id="SSF55874">
    <property type="entry name" value="ATPase domain of HSP90 chaperone/DNA topoisomerase II/histidine kinase"/>
    <property type="match status" value="1"/>
</dbReference>
<dbReference type="InterPro" id="IPR003594">
    <property type="entry name" value="HATPase_dom"/>
</dbReference>
<evidence type="ECO:0000256" key="4">
    <source>
        <dbReference type="ARBA" id="ARBA00022553"/>
    </source>
</evidence>
<dbReference type="InterPro" id="IPR050351">
    <property type="entry name" value="BphY/WalK/GraS-like"/>
</dbReference>
<evidence type="ECO:0000256" key="3">
    <source>
        <dbReference type="ARBA" id="ARBA00012438"/>
    </source>
</evidence>
<dbReference type="SMART" id="SM00304">
    <property type="entry name" value="HAMP"/>
    <property type="match status" value="1"/>
</dbReference>
<evidence type="ECO:0000256" key="5">
    <source>
        <dbReference type="ARBA" id="ARBA00022679"/>
    </source>
</evidence>
<keyword evidence="7 13" id="KW-0418">Kinase</keyword>
<keyword evidence="4" id="KW-0597">Phosphoprotein</keyword>
<dbReference type="Gene3D" id="1.10.287.130">
    <property type="match status" value="1"/>
</dbReference>
<dbReference type="Pfam" id="PF02518">
    <property type="entry name" value="HATPase_c"/>
    <property type="match status" value="1"/>
</dbReference>
<dbReference type="PRINTS" id="PR00344">
    <property type="entry name" value="BCTRLSENSOR"/>
</dbReference>
<dbReference type="InterPro" id="IPR036890">
    <property type="entry name" value="HATPase_C_sf"/>
</dbReference>
<dbReference type="InterPro" id="IPR036097">
    <property type="entry name" value="HisK_dim/P_sf"/>
</dbReference>
<dbReference type="InterPro" id="IPR003660">
    <property type="entry name" value="HAMP_dom"/>
</dbReference>
<dbReference type="GO" id="GO:0016301">
    <property type="term" value="F:kinase activity"/>
    <property type="evidence" value="ECO:0007669"/>
    <property type="project" value="UniProtKB-KW"/>
</dbReference>
<keyword evidence="14" id="KW-1185">Reference proteome</keyword>
<dbReference type="Pfam" id="PF00672">
    <property type="entry name" value="HAMP"/>
    <property type="match status" value="1"/>
</dbReference>
<dbReference type="PANTHER" id="PTHR42878">
    <property type="entry name" value="TWO-COMPONENT HISTIDINE KINASE"/>
    <property type="match status" value="1"/>
</dbReference>
<reference evidence="14" key="1">
    <citation type="journal article" date="2019" name="Int. J. Syst. Evol. Microbiol.">
        <title>The Global Catalogue of Microorganisms (GCM) 10K type strain sequencing project: providing services to taxonomists for standard genome sequencing and annotation.</title>
        <authorList>
            <consortium name="The Broad Institute Genomics Platform"/>
            <consortium name="The Broad Institute Genome Sequencing Center for Infectious Disease"/>
            <person name="Wu L."/>
            <person name="Ma J."/>
        </authorList>
    </citation>
    <scope>NUCLEOTIDE SEQUENCE [LARGE SCALE GENOMIC DNA]</scope>
    <source>
        <strain evidence="14">CGMCC 1.15931</strain>
    </source>
</reference>
<feature type="transmembrane region" description="Helical" evidence="10">
    <location>
        <begin position="238"/>
        <end position="257"/>
    </location>
</feature>
<comment type="catalytic activity">
    <reaction evidence="1">
        <text>ATP + protein L-histidine = ADP + protein N-phospho-L-histidine.</text>
        <dbReference type="EC" id="2.7.13.3"/>
    </reaction>
</comment>
<dbReference type="CDD" id="cd00075">
    <property type="entry name" value="HATPase"/>
    <property type="match status" value="1"/>
</dbReference>
<gene>
    <name evidence="13" type="primary">yfhK</name>
    <name evidence="13" type="ORF">GCM10011572_03630</name>
</gene>
<organism evidence="13 14">
    <name type="scientific">Pseudoduganella buxea</name>
    <dbReference type="NCBI Taxonomy" id="1949069"/>
    <lineage>
        <taxon>Bacteria</taxon>
        <taxon>Pseudomonadati</taxon>
        <taxon>Pseudomonadota</taxon>
        <taxon>Betaproteobacteria</taxon>
        <taxon>Burkholderiales</taxon>
        <taxon>Oxalobacteraceae</taxon>
        <taxon>Telluria group</taxon>
        <taxon>Pseudoduganella</taxon>
    </lineage>
</organism>
<evidence type="ECO:0000256" key="1">
    <source>
        <dbReference type="ARBA" id="ARBA00000085"/>
    </source>
</evidence>
<dbReference type="Pfam" id="PF00512">
    <property type="entry name" value="HisKA"/>
    <property type="match status" value="1"/>
</dbReference>
<dbReference type="EMBL" id="BMKG01000001">
    <property type="protein sequence ID" value="GGB84981.1"/>
    <property type="molecule type" value="Genomic_DNA"/>
</dbReference>
<dbReference type="SMART" id="SM00388">
    <property type="entry name" value="HisKA"/>
    <property type="match status" value="1"/>
</dbReference>
<keyword evidence="6" id="KW-0547">Nucleotide-binding</keyword>
<dbReference type="InterPro" id="IPR004358">
    <property type="entry name" value="Sig_transdc_His_kin-like_C"/>
</dbReference>
<dbReference type="CDD" id="cd00082">
    <property type="entry name" value="HisKA"/>
    <property type="match status" value="1"/>
</dbReference>
<proteinExistence type="predicted"/>
<evidence type="ECO:0000256" key="8">
    <source>
        <dbReference type="ARBA" id="ARBA00022840"/>
    </source>
</evidence>
<dbReference type="EC" id="2.7.13.3" evidence="3"/>
<feature type="domain" description="Histidine kinase" evidence="11">
    <location>
        <begin position="314"/>
        <end position="534"/>
    </location>
</feature>
<dbReference type="PROSITE" id="PS50109">
    <property type="entry name" value="HIS_KIN"/>
    <property type="match status" value="1"/>
</dbReference>
<name>A0ABQ1K3B8_9BURK</name>